<feature type="compositionally biased region" description="Basic and acidic residues" evidence="1">
    <location>
        <begin position="337"/>
        <end position="350"/>
    </location>
</feature>
<name>A0AAD5YCG6_9APHY</name>
<comment type="caution">
    <text evidence="2">The sequence shown here is derived from an EMBL/GenBank/DDBJ whole genome shotgun (WGS) entry which is preliminary data.</text>
</comment>
<accession>A0AAD5YCG6</accession>
<dbReference type="Proteomes" id="UP001212997">
    <property type="component" value="Unassembled WGS sequence"/>
</dbReference>
<dbReference type="EMBL" id="JANAWD010001033">
    <property type="protein sequence ID" value="KAJ3474554.1"/>
    <property type="molecule type" value="Genomic_DNA"/>
</dbReference>
<proteinExistence type="predicted"/>
<evidence type="ECO:0000313" key="3">
    <source>
        <dbReference type="Proteomes" id="UP001212997"/>
    </source>
</evidence>
<feature type="compositionally biased region" description="Low complexity" evidence="1">
    <location>
        <begin position="297"/>
        <end position="316"/>
    </location>
</feature>
<protein>
    <submittedName>
        <fullName evidence="2">Uncharacterized protein</fullName>
    </submittedName>
</protein>
<sequence>MKTYTFETFWPTASDAEKNLLILANRVSRAILKIPTEAQVDTCKEFCKKFGWDVDKALSLFKAEVKKGRNPRLPPFLVLVVHHLLTKRIENEGYQLSYADCVQFFHERDITDPPCAIDLVPFMEVPEEYLKRTDDWTAKFANSPLLVPEVQLGSLLPEASGAGPSISTAKASSPARYHVEQRAYNDLPDVFHTDLDTAQECQHSPRWYNKQTKERTSIVGLIGSTLSMEYHLKTFEDDKAGRPIPWQPYVDSRLEDKVREEFSLPRAKREPREVSVRGLKASPANVGGDADVPRTLSPGPVSASAIAGPSSIPEASELFDAADVGHGGVRQRGLPRPSERTREIFRRHLA</sequence>
<evidence type="ECO:0000256" key="1">
    <source>
        <dbReference type="SAM" id="MobiDB-lite"/>
    </source>
</evidence>
<evidence type="ECO:0000313" key="2">
    <source>
        <dbReference type="EMBL" id="KAJ3474554.1"/>
    </source>
</evidence>
<keyword evidence="3" id="KW-1185">Reference proteome</keyword>
<dbReference type="AlphaFoldDB" id="A0AAD5YCG6"/>
<gene>
    <name evidence="2" type="ORF">NLI96_g12394</name>
</gene>
<reference evidence="2" key="1">
    <citation type="submission" date="2022-07" db="EMBL/GenBank/DDBJ databases">
        <title>Genome Sequence of Physisporinus lineatus.</title>
        <authorList>
            <person name="Buettner E."/>
        </authorList>
    </citation>
    <scope>NUCLEOTIDE SEQUENCE</scope>
    <source>
        <strain evidence="2">VT162</strain>
    </source>
</reference>
<feature type="region of interest" description="Disordered" evidence="1">
    <location>
        <begin position="267"/>
        <end position="350"/>
    </location>
</feature>
<organism evidence="2 3">
    <name type="scientific">Meripilus lineatus</name>
    <dbReference type="NCBI Taxonomy" id="2056292"/>
    <lineage>
        <taxon>Eukaryota</taxon>
        <taxon>Fungi</taxon>
        <taxon>Dikarya</taxon>
        <taxon>Basidiomycota</taxon>
        <taxon>Agaricomycotina</taxon>
        <taxon>Agaricomycetes</taxon>
        <taxon>Polyporales</taxon>
        <taxon>Meripilaceae</taxon>
        <taxon>Meripilus</taxon>
    </lineage>
</organism>